<sequence>MCAQTTPIVRNVSDDLNFTLSNAIEYLQEYYSRADNDTYFFLAYLDRGGHFVQRGFKVKELYENPSVIEEFIEQNLDKNLYYSINTFKSAKRSAREVANILALQFDFDLKRPVTTEELEKIVEVIEDFESATGLRVTVIKSGGGVQVLILPDRQITLGDFISTEQFNELYGKYGPELRGADEELYRIADSNMKKILGILGDRFAEEFAVKGLAIEVDSAVYDFARVMRLPYTYNMKYSEPIRTELIQYNINEYSKVKEMLDYLLSELGVANVSDGGNISSNIIISIDDDRVRRLIETIEKYDIYRAGISRSAVTLHLAALLHKRTNITYEEFEKILDAIHNHFNVEPVKRREKYAEARAVFNAEKERVASLYWLIQVTPALAQAWGISEEEAIEKIRNYHREVKRIFNIADVDNLWRHFKQLEEQSQEHYIIGRVVISDKDIEQLRNVIRSAIEIVDEKVGLNNITYELVVRLVIRKLRASADIDKNILVKLFKDFENFSVAYDIIEEELAGDNTNFAEVVVKYTNYLQVDSEKLATLKRTLRRLIHDIDAVLLQQTAQKIRKITVKELISTISAVYIYNDIIRIELRGIGDIEFDYKYSIKKTKVGDEVHYIANFDDNFRKLADTLYKNYGLKIEHATEDEVRELFSYIESIAYKVNMDLYSIDAITILYDLLITNIHKYQYYLELTSKNEDIFFKVVNARDGRKYIAIPKPLLEKILTNSALTEKEKSIVLRASDKVQKANFGGKRLHAFMYNAERFKEIGVDIIEELNRLAEERASDYRMLQEEGLIDSLFAGGGSE</sequence>
<protein>
    <submittedName>
        <fullName evidence="1">Uncharacterized protein</fullName>
    </submittedName>
</protein>
<dbReference type="HOGENOM" id="CLU_351481_0_0_2"/>
<dbReference type="KEGG" id="ton:TON_1379"/>
<dbReference type="EMBL" id="CP000855">
    <property type="protein sequence ID" value="ACJ16869.1"/>
    <property type="molecule type" value="Genomic_DNA"/>
</dbReference>
<accession>B6YXQ6</accession>
<organism evidence="1 2">
    <name type="scientific">Thermococcus onnurineus (strain NA1)</name>
    <dbReference type="NCBI Taxonomy" id="523850"/>
    <lineage>
        <taxon>Archaea</taxon>
        <taxon>Methanobacteriati</taxon>
        <taxon>Methanobacteriota</taxon>
        <taxon>Thermococci</taxon>
        <taxon>Thermococcales</taxon>
        <taxon>Thermococcaceae</taxon>
        <taxon>Thermococcus</taxon>
    </lineage>
</organism>
<dbReference type="GeneID" id="7018410"/>
<dbReference type="AlphaFoldDB" id="B6YXQ6"/>
<reference evidence="1 2" key="1">
    <citation type="journal article" date="2008" name="J. Bacteriol.">
        <title>The complete genome sequence of Thermococcus onnurineus NA1 reveals a mixed heterotrophic and carboxydotrophic metabolism.</title>
        <authorList>
            <person name="Lee H.S."/>
            <person name="Kang S.G."/>
            <person name="Bae S.S."/>
            <person name="Lim J.K."/>
            <person name="Cho Y."/>
            <person name="Kim Y.J."/>
            <person name="Jeon J.H."/>
            <person name="Cha S.S."/>
            <person name="Kwon K.K."/>
            <person name="Kim H.T."/>
            <person name="Park C.J."/>
            <person name="Lee H.W."/>
            <person name="Kim S.I."/>
            <person name="Chun J."/>
            <person name="Colwell R.R."/>
            <person name="Kim S.J."/>
            <person name="Lee J.H."/>
        </authorList>
    </citation>
    <scope>NUCLEOTIDE SEQUENCE [LARGE SCALE GENOMIC DNA]</scope>
    <source>
        <strain evidence="1 2">NA1</strain>
    </source>
</reference>
<dbReference type="Proteomes" id="UP000002727">
    <property type="component" value="Chromosome"/>
</dbReference>
<keyword evidence="2" id="KW-1185">Reference proteome</keyword>
<proteinExistence type="predicted"/>
<dbReference type="STRING" id="523850.TON_1379"/>
<evidence type="ECO:0000313" key="2">
    <source>
        <dbReference type="Proteomes" id="UP000002727"/>
    </source>
</evidence>
<name>B6YXQ6_THEON</name>
<dbReference type="PATRIC" id="fig|523850.10.peg.1388"/>
<dbReference type="eggNOG" id="arCOG07629">
    <property type="taxonomic scope" value="Archaea"/>
</dbReference>
<gene>
    <name evidence="1" type="ordered locus">TON_1379</name>
</gene>
<dbReference type="RefSeq" id="WP_012572341.1">
    <property type="nucleotide sequence ID" value="NC_011529.1"/>
</dbReference>
<evidence type="ECO:0000313" key="1">
    <source>
        <dbReference type="EMBL" id="ACJ16869.1"/>
    </source>
</evidence>
<dbReference type="OrthoDB" id="387767at2157"/>